<protein>
    <recommendedName>
        <fullName evidence="5">Lipoprotein</fullName>
    </recommendedName>
</protein>
<feature type="region of interest" description="Disordered" evidence="1">
    <location>
        <begin position="24"/>
        <end position="70"/>
    </location>
</feature>
<sequence length="199" mass="21706">MKKNLFILSSILTTGLLLAACGSTNTTDQETEPTPEDAAEEVVQEETDDSTPATDAAEPEGTLTQSDGQNFEMHVLEGYELTAEEPKKDSLYVKDHPAVFMRIETFTPEETDFATAEETMIQTLQAVSPDEEAVEVTDFDGSGYTQSTAWKVPSSEGSVTGLVYEKDDLLVRLTIFDDSTVNATEEFLAMGKTIKAKAQ</sequence>
<proteinExistence type="predicted"/>
<evidence type="ECO:0000313" key="4">
    <source>
        <dbReference type="Proteomes" id="UP000658980"/>
    </source>
</evidence>
<evidence type="ECO:0008006" key="5">
    <source>
        <dbReference type="Google" id="ProtNLM"/>
    </source>
</evidence>
<organism evidence="3 4">
    <name type="scientific">Planococcus wigleyi</name>
    <dbReference type="NCBI Taxonomy" id="2762216"/>
    <lineage>
        <taxon>Bacteria</taxon>
        <taxon>Bacillati</taxon>
        <taxon>Bacillota</taxon>
        <taxon>Bacilli</taxon>
        <taxon>Bacillales</taxon>
        <taxon>Caryophanaceae</taxon>
        <taxon>Planococcus</taxon>
    </lineage>
</organism>
<reference evidence="3 4" key="1">
    <citation type="submission" date="2020-08" db="EMBL/GenBank/DDBJ databases">
        <title>A Genomic Blueprint of the Chicken Gut Microbiome.</title>
        <authorList>
            <person name="Gilroy R."/>
            <person name="Ravi A."/>
            <person name="Getino M."/>
            <person name="Pursley I."/>
            <person name="Horton D.L."/>
            <person name="Alikhan N.-F."/>
            <person name="Baker D."/>
            <person name="Gharbi K."/>
            <person name="Hall N."/>
            <person name="Watson M."/>
            <person name="Adriaenssens E.M."/>
            <person name="Foster-Nyarko E."/>
            <person name="Jarju S."/>
            <person name="Secka A."/>
            <person name="Antonio M."/>
            <person name="Oren A."/>
            <person name="Chaudhuri R."/>
            <person name="La Ragione R.M."/>
            <person name="Hildebrand F."/>
            <person name="Pallen M.J."/>
        </authorList>
    </citation>
    <scope>NUCLEOTIDE SEQUENCE [LARGE SCALE GENOMIC DNA]</scope>
    <source>
        <strain evidence="3 4">Sa1BUA13</strain>
    </source>
</reference>
<name>A0ABR8W9K9_9BACL</name>
<accession>A0ABR8W9K9</accession>
<feature type="chain" id="PRO_5045715310" description="Lipoprotein" evidence="2">
    <location>
        <begin position="20"/>
        <end position="199"/>
    </location>
</feature>
<dbReference type="PROSITE" id="PS51257">
    <property type="entry name" value="PROKAR_LIPOPROTEIN"/>
    <property type="match status" value="1"/>
</dbReference>
<dbReference type="EMBL" id="JACSPU010000001">
    <property type="protein sequence ID" value="MBD8013684.1"/>
    <property type="molecule type" value="Genomic_DNA"/>
</dbReference>
<comment type="caution">
    <text evidence="3">The sequence shown here is derived from an EMBL/GenBank/DDBJ whole genome shotgun (WGS) entry which is preliminary data.</text>
</comment>
<feature type="signal peptide" evidence="2">
    <location>
        <begin position="1"/>
        <end position="19"/>
    </location>
</feature>
<keyword evidence="4" id="KW-1185">Reference proteome</keyword>
<feature type="compositionally biased region" description="Acidic residues" evidence="1">
    <location>
        <begin position="29"/>
        <end position="49"/>
    </location>
</feature>
<evidence type="ECO:0000256" key="1">
    <source>
        <dbReference type="SAM" id="MobiDB-lite"/>
    </source>
</evidence>
<evidence type="ECO:0000313" key="3">
    <source>
        <dbReference type="EMBL" id="MBD8013684.1"/>
    </source>
</evidence>
<gene>
    <name evidence="3" type="ORF">H9630_02555</name>
</gene>
<dbReference type="RefSeq" id="WP_191713915.1">
    <property type="nucleotide sequence ID" value="NZ_JACSPU010000001.1"/>
</dbReference>
<keyword evidence="2" id="KW-0732">Signal</keyword>
<evidence type="ECO:0000256" key="2">
    <source>
        <dbReference type="SAM" id="SignalP"/>
    </source>
</evidence>
<dbReference type="Proteomes" id="UP000658980">
    <property type="component" value="Unassembled WGS sequence"/>
</dbReference>